<dbReference type="EMBL" id="JAENIJ010000029">
    <property type="protein sequence ID" value="MBK1883850.1"/>
    <property type="molecule type" value="Genomic_DNA"/>
</dbReference>
<comment type="caution">
    <text evidence="1">The sequence shown here is derived from an EMBL/GenBank/DDBJ whole genome shotgun (WGS) entry which is preliminary data.</text>
</comment>
<gene>
    <name evidence="1" type="ORF">JIN85_15640</name>
</gene>
<evidence type="ECO:0000313" key="1">
    <source>
        <dbReference type="EMBL" id="MBK1883850.1"/>
    </source>
</evidence>
<organism evidence="1 2">
    <name type="scientific">Luteolibacter pohnpeiensis</name>
    <dbReference type="NCBI Taxonomy" id="454153"/>
    <lineage>
        <taxon>Bacteria</taxon>
        <taxon>Pseudomonadati</taxon>
        <taxon>Verrucomicrobiota</taxon>
        <taxon>Verrucomicrobiia</taxon>
        <taxon>Verrucomicrobiales</taxon>
        <taxon>Verrucomicrobiaceae</taxon>
        <taxon>Luteolibacter</taxon>
    </lineage>
</organism>
<accession>A0A934VX09</accession>
<keyword evidence="2" id="KW-1185">Reference proteome</keyword>
<protein>
    <submittedName>
        <fullName evidence="1">Uncharacterized protein</fullName>
    </submittedName>
</protein>
<proteinExistence type="predicted"/>
<dbReference type="RefSeq" id="WP_200272424.1">
    <property type="nucleotide sequence ID" value="NZ_JAENIJ010000029.1"/>
</dbReference>
<dbReference type="AlphaFoldDB" id="A0A934VX09"/>
<name>A0A934VX09_9BACT</name>
<evidence type="ECO:0000313" key="2">
    <source>
        <dbReference type="Proteomes" id="UP000603141"/>
    </source>
</evidence>
<dbReference type="Proteomes" id="UP000603141">
    <property type="component" value="Unassembled WGS sequence"/>
</dbReference>
<sequence>MDKVKALVKVGDNIYSAKEKLEKIGKDSSKVYDPTGLGDHLMMIVNHDNLTPTGGFFYAAGISIDNSPISTVIESNMNGVITSIE</sequence>
<reference evidence="1" key="1">
    <citation type="submission" date="2021-01" db="EMBL/GenBank/DDBJ databases">
        <title>Modified the classification status of verrucomicrobia.</title>
        <authorList>
            <person name="Feng X."/>
        </authorList>
    </citation>
    <scope>NUCLEOTIDE SEQUENCE</scope>
    <source>
        <strain evidence="1">KCTC 22041</strain>
    </source>
</reference>